<dbReference type="GO" id="GO:0016787">
    <property type="term" value="F:hydrolase activity"/>
    <property type="evidence" value="ECO:0007669"/>
    <property type="project" value="UniProtKB-KW"/>
</dbReference>
<evidence type="ECO:0000256" key="1">
    <source>
        <dbReference type="ARBA" id="ARBA00022729"/>
    </source>
</evidence>
<evidence type="ECO:0000313" key="4">
    <source>
        <dbReference type="Proteomes" id="UP000515240"/>
    </source>
</evidence>
<dbReference type="Gene3D" id="3.40.50.1820">
    <property type="entry name" value="alpha/beta hydrolase"/>
    <property type="match status" value="1"/>
</dbReference>
<evidence type="ECO:0000313" key="3">
    <source>
        <dbReference type="EMBL" id="QMV71789.1"/>
    </source>
</evidence>
<keyword evidence="1" id="KW-0732">Signal</keyword>
<sequence>MSSPPARQGHGIKLSYYDFGATTFFASQYDQRFSYCLYVPKNYSESDDKVYDLAVIVHGTGRTASQYRDRFADFADRNDCIVLAPLFPAGIGVAGDLANYKRILFHGIRYDQVLLSMVDEVAAKYRLRSERFMLYGFSGGGQFSQRFFLLHPERLHAVSIGAPGVVTLLNTDYDWWVGVRDIEQRFGRSLNLAAMRAVTVQTIIGTADTATWEITIPRDSALWMDGAQLQGDNRIERITALADSFAAHGIRVQRDTVPGIAHEPFKVIEPVEAFLQQCLRTPQAAPV</sequence>
<keyword evidence="4" id="KW-1185">Reference proteome</keyword>
<name>A0A7G5ECR4_9BURK</name>
<reference evidence="3 4" key="1">
    <citation type="journal article" date="2020" name="G3 (Bethesda)">
        <title>CeMbio - The Caenorhabditis elegans Microbiome Resource.</title>
        <authorList>
            <person name="Dirksen P."/>
            <person name="Assie A."/>
            <person name="Zimmermann J."/>
            <person name="Zhang F."/>
            <person name="Tietje A.M."/>
            <person name="Marsh S.A."/>
            <person name="Felix M.A."/>
            <person name="Shapira M."/>
            <person name="Kaleta C."/>
            <person name="Schulenburg H."/>
            <person name="Samuel B."/>
        </authorList>
    </citation>
    <scope>NUCLEOTIDE SEQUENCE [LARGE SCALE GENOMIC DNA]</scope>
    <source>
        <strain evidence="3 4">BIGb0172</strain>
    </source>
</reference>
<dbReference type="InterPro" id="IPR050955">
    <property type="entry name" value="Plant_Biomass_Hydrol_Est"/>
</dbReference>
<dbReference type="PANTHER" id="PTHR43037:SF5">
    <property type="entry name" value="FERULOYL ESTERASE"/>
    <property type="match status" value="1"/>
</dbReference>
<gene>
    <name evidence="3" type="ORF">HS961_02455</name>
</gene>
<keyword evidence="2 3" id="KW-0378">Hydrolase</keyword>
<dbReference type="RefSeq" id="WP_182326220.1">
    <property type="nucleotide sequence ID" value="NZ_CP058554.1"/>
</dbReference>
<dbReference type="InterPro" id="IPR029058">
    <property type="entry name" value="AB_hydrolase_fold"/>
</dbReference>
<evidence type="ECO:0000256" key="2">
    <source>
        <dbReference type="ARBA" id="ARBA00022801"/>
    </source>
</evidence>
<dbReference type="Proteomes" id="UP000515240">
    <property type="component" value="Chromosome"/>
</dbReference>
<accession>A0A7G5ECR4</accession>
<protein>
    <submittedName>
        <fullName evidence="3">Alpha/beta hydrolase</fullName>
    </submittedName>
</protein>
<dbReference type="EMBL" id="CP058554">
    <property type="protein sequence ID" value="QMV71789.1"/>
    <property type="molecule type" value="Genomic_DNA"/>
</dbReference>
<proteinExistence type="predicted"/>
<dbReference type="AlphaFoldDB" id="A0A7G5ECR4"/>
<dbReference type="PANTHER" id="PTHR43037">
    <property type="entry name" value="UNNAMED PRODUCT-RELATED"/>
    <property type="match status" value="1"/>
</dbReference>
<dbReference type="KEGG" id="cpis:HS961_02455"/>
<organism evidence="3 4">
    <name type="scientific">Comamonas piscis</name>
    <dbReference type="NCBI Taxonomy" id="1562974"/>
    <lineage>
        <taxon>Bacteria</taxon>
        <taxon>Pseudomonadati</taxon>
        <taxon>Pseudomonadota</taxon>
        <taxon>Betaproteobacteria</taxon>
        <taxon>Burkholderiales</taxon>
        <taxon>Comamonadaceae</taxon>
        <taxon>Comamonas</taxon>
    </lineage>
</organism>
<dbReference type="SUPFAM" id="SSF53474">
    <property type="entry name" value="alpha/beta-Hydrolases"/>
    <property type="match status" value="1"/>
</dbReference>